<dbReference type="AlphaFoldDB" id="A0A1M7LB98"/>
<dbReference type="Proteomes" id="UP000184121">
    <property type="component" value="Unassembled WGS sequence"/>
</dbReference>
<sequence>MNKIKLALLLAAIFIFIVSIALGGRSLTFYFKNKEMFQNPQSYQKEFVVIDSTYTKTVGQKNKKVLTYGLSKKFDNYKTIFDLNIPDGSAVIENNISVEPIADTLNQTQINYYAWVNKQKEKGYICNEDEKSIQDNWIFSDQILYIRASIVMIVFSLGIFYWLKAYRIFMKK</sequence>
<accession>A0A1M7LB98</accession>
<evidence type="ECO:0000313" key="3">
    <source>
        <dbReference type="Proteomes" id="UP000184121"/>
    </source>
</evidence>
<proteinExistence type="predicted"/>
<keyword evidence="1" id="KW-0812">Transmembrane</keyword>
<name>A0A1M7LB98_9FLAO</name>
<keyword evidence="1" id="KW-0472">Membrane</keyword>
<organism evidence="2 3">
    <name type="scientific">Flavobacterium saccharophilum</name>
    <dbReference type="NCBI Taxonomy" id="29534"/>
    <lineage>
        <taxon>Bacteria</taxon>
        <taxon>Pseudomonadati</taxon>
        <taxon>Bacteroidota</taxon>
        <taxon>Flavobacteriia</taxon>
        <taxon>Flavobacteriales</taxon>
        <taxon>Flavobacteriaceae</taxon>
        <taxon>Flavobacterium</taxon>
    </lineage>
</organism>
<keyword evidence="3" id="KW-1185">Reference proteome</keyword>
<dbReference type="RefSeq" id="WP_072975246.1">
    <property type="nucleotide sequence ID" value="NZ_FRBY01000006.1"/>
</dbReference>
<gene>
    <name evidence="2" type="ORF">SAMN05444366_4043</name>
</gene>
<evidence type="ECO:0000313" key="2">
    <source>
        <dbReference type="EMBL" id="SHM75389.1"/>
    </source>
</evidence>
<keyword evidence="1" id="KW-1133">Transmembrane helix</keyword>
<dbReference type="EMBL" id="FRBY01000006">
    <property type="protein sequence ID" value="SHM75389.1"/>
    <property type="molecule type" value="Genomic_DNA"/>
</dbReference>
<reference evidence="3" key="1">
    <citation type="submission" date="2016-11" db="EMBL/GenBank/DDBJ databases">
        <authorList>
            <person name="Varghese N."/>
            <person name="Submissions S."/>
        </authorList>
    </citation>
    <scope>NUCLEOTIDE SEQUENCE [LARGE SCALE GENOMIC DNA]</scope>
    <source>
        <strain evidence="3">DSM 1811</strain>
    </source>
</reference>
<evidence type="ECO:0000256" key="1">
    <source>
        <dbReference type="SAM" id="Phobius"/>
    </source>
</evidence>
<protein>
    <submittedName>
        <fullName evidence="2">Uncharacterized protein</fullName>
    </submittedName>
</protein>
<feature type="transmembrane region" description="Helical" evidence="1">
    <location>
        <begin position="144"/>
        <end position="163"/>
    </location>
</feature>
<dbReference type="OrthoDB" id="1349640at2"/>